<evidence type="ECO:0000256" key="8">
    <source>
        <dbReference type="SAM" id="Phobius"/>
    </source>
</evidence>
<feature type="transmembrane region" description="Helical" evidence="8">
    <location>
        <begin position="323"/>
        <end position="342"/>
    </location>
</feature>
<feature type="transmembrane region" description="Helical" evidence="8">
    <location>
        <begin position="60"/>
        <end position="83"/>
    </location>
</feature>
<keyword evidence="5 8" id="KW-0812">Transmembrane</keyword>
<dbReference type="RefSeq" id="WP_120072374.1">
    <property type="nucleotide sequence ID" value="NZ_CP126113.1"/>
</dbReference>
<evidence type="ECO:0000256" key="5">
    <source>
        <dbReference type="ARBA" id="ARBA00022692"/>
    </source>
</evidence>
<feature type="transmembrane region" description="Helical" evidence="8">
    <location>
        <begin position="133"/>
        <end position="152"/>
    </location>
</feature>
<evidence type="ECO:0000256" key="4">
    <source>
        <dbReference type="ARBA" id="ARBA00022544"/>
    </source>
</evidence>
<feature type="transmembrane region" description="Helical" evidence="8">
    <location>
        <begin position="354"/>
        <end position="374"/>
    </location>
</feature>
<keyword evidence="10" id="KW-1185">Reference proteome</keyword>
<comment type="caution">
    <text evidence="9">The sequence shown here is derived from an EMBL/GenBank/DDBJ whole genome shotgun (WGS) entry which is preliminary data.</text>
</comment>
<reference evidence="9" key="1">
    <citation type="submission" date="2018-12" db="EMBL/GenBank/DDBJ databases">
        <authorList>
            <person name="Sun L."/>
            <person name="Chen Z."/>
        </authorList>
    </citation>
    <scope>NUCLEOTIDE SEQUENCE [LARGE SCALE GENOMIC DNA]</scope>
    <source>
        <strain evidence="9">DSM 16012</strain>
    </source>
</reference>
<dbReference type="Proteomes" id="UP000273811">
    <property type="component" value="Unassembled WGS sequence"/>
</dbReference>
<feature type="transmembrane region" description="Helical" evidence="8">
    <location>
        <begin position="104"/>
        <end position="127"/>
    </location>
</feature>
<dbReference type="PANTHER" id="PTHR34975:SF2">
    <property type="entry name" value="SPORE GERMINATION PROTEIN A2"/>
    <property type="match status" value="1"/>
</dbReference>
<protein>
    <submittedName>
        <fullName evidence="9">Uncharacterized protein</fullName>
    </submittedName>
</protein>
<evidence type="ECO:0000313" key="9">
    <source>
        <dbReference type="EMBL" id="RWR11645.1"/>
    </source>
</evidence>
<keyword evidence="3" id="KW-0813">Transport</keyword>
<sequence>MHKPKSRLDRRHQGNGERMIAKKEITQFQLIFLLIHSQVGVGVITLPFDVFMTAKGDSWMSVLLTGVIIQMAIFLFGALMMRFPSSHLYGIVQSLFGKWIGKMIVILYSMYFIAIGGHILAKFVYILKAWMMPQTPAWLILVLMALTAVYIVKDDLQLMARFFVLSSVVLIGFIGLAAYALKDANLTFILPVGTNGVLPVIQGTGEGLYAFQGFELLLVIHPFVQSGKKGVIKAATIANIFITLFYSFLVLTCLLFFSPEEFKLVPEPVLYLVKAFSFRIIERPDLLFTSMWIVLVASAFMNTIYASSLGLSNVMNSNKIKNYVIITACLCFLLAVIFNGNYEVVSISRIYNKFIVFPFALGLPILFLLISIIFNKKERGNSG</sequence>
<evidence type="ECO:0000313" key="10">
    <source>
        <dbReference type="Proteomes" id="UP000273811"/>
    </source>
</evidence>
<comment type="subcellular location">
    <subcellularLocation>
        <location evidence="1">Membrane</location>
        <topology evidence="1">Multi-pass membrane protein</topology>
    </subcellularLocation>
</comment>
<dbReference type="Pfam" id="PF03845">
    <property type="entry name" value="Spore_permease"/>
    <property type="match status" value="1"/>
</dbReference>
<dbReference type="NCBIfam" id="TIGR00912">
    <property type="entry name" value="2A0309"/>
    <property type="match status" value="1"/>
</dbReference>
<feature type="transmembrane region" description="Helical" evidence="8">
    <location>
        <begin position="159"/>
        <end position="181"/>
    </location>
</feature>
<keyword evidence="7 8" id="KW-0472">Membrane</keyword>
<evidence type="ECO:0000256" key="3">
    <source>
        <dbReference type="ARBA" id="ARBA00022448"/>
    </source>
</evidence>
<accession>A0A443IU74</accession>
<keyword evidence="6 8" id="KW-1133">Transmembrane helix</keyword>
<dbReference type="OrthoDB" id="2446105at2"/>
<proteinExistence type="inferred from homology"/>
<gene>
    <name evidence="9" type="ORF">D4N35_008275</name>
</gene>
<dbReference type="PANTHER" id="PTHR34975">
    <property type="entry name" value="SPORE GERMINATION PROTEIN A2"/>
    <property type="match status" value="1"/>
</dbReference>
<comment type="similarity">
    <text evidence="2">Belongs to the amino acid-polyamine-organocation (APC) superfamily. Spore germination protein (SGP) (TC 2.A.3.9) family.</text>
</comment>
<keyword evidence="4" id="KW-0309">Germination</keyword>
<feature type="transmembrane region" description="Helical" evidence="8">
    <location>
        <begin position="28"/>
        <end position="48"/>
    </location>
</feature>
<dbReference type="InterPro" id="IPR004761">
    <property type="entry name" value="Spore_GerAB"/>
</dbReference>
<name>A0A443IU74_9BACI</name>
<evidence type="ECO:0000256" key="2">
    <source>
        <dbReference type="ARBA" id="ARBA00007998"/>
    </source>
</evidence>
<dbReference type="AlphaFoldDB" id="A0A443IU74"/>
<evidence type="ECO:0000256" key="1">
    <source>
        <dbReference type="ARBA" id="ARBA00004141"/>
    </source>
</evidence>
<dbReference type="GO" id="GO:0009847">
    <property type="term" value="P:spore germination"/>
    <property type="evidence" value="ECO:0007669"/>
    <property type="project" value="InterPro"/>
</dbReference>
<evidence type="ECO:0000256" key="7">
    <source>
        <dbReference type="ARBA" id="ARBA00023136"/>
    </source>
</evidence>
<dbReference type="GO" id="GO:0016020">
    <property type="term" value="C:membrane"/>
    <property type="evidence" value="ECO:0007669"/>
    <property type="project" value="UniProtKB-SubCell"/>
</dbReference>
<dbReference type="Gene3D" id="1.20.1740.10">
    <property type="entry name" value="Amino acid/polyamine transporter I"/>
    <property type="match status" value="1"/>
</dbReference>
<feature type="transmembrane region" description="Helical" evidence="8">
    <location>
        <begin position="236"/>
        <end position="257"/>
    </location>
</feature>
<evidence type="ECO:0000256" key="6">
    <source>
        <dbReference type="ARBA" id="ARBA00022989"/>
    </source>
</evidence>
<dbReference type="EMBL" id="QYTU02000015">
    <property type="protein sequence ID" value="RWR11645.1"/>
    <property type="molecule type" value="Genomic_DNA"/>
</dbReference>
<feature type="transmembrane region" description="Helical" evidence="8">
    <location>
        <begin position="286"/>
        <end position="311"/>
    </location>
</feature>
<feature type="transmembrane region" description="Helical" evidence="8">
    <location>
        <begin position="207"/>
        <end position="224"/>
    </location>
</feature>
<organism evidence="9 10">
    <name type="scientific">Siminovitchia fortis</name>
    <dbReference type="NCBI Taxonomy" id="254758"/>
    <lineage>
        <taxon>Bacteria</taxon>
        <taxon>Bacillati</taxon>
        <taxon>Bacillota</taxon>
        <taxon>Bacilli</taxon>
        <taxon>Bacillales</taxon>
        <taxon>Bacillaceae</taxon>
        <taxon>Siminovitchia</taxon>
    </lineage>
</organism>